<keyword evidence="2" id="KW-1185">Reference proteome</keyword>
<dbReference type="Proteomes" id="UP000821845">
    <property type="component" value="Chromosome 4"/>
</dbReference>
<dbReference type="EMBL" id="CM023484">
    <property type="protein sequence ID" value="KAH6932276.1"/>
    <property type="molecule type" value="Genomic_DNA"/>
</dbReference>
<comment type="caution">
    <text evidence="1">The sequence shown here is derived from an EMBL/GenBank/DDBJ whole genome shotgun (WGS) entry which is preliminary data.</text>
</comment>
<protein>
    <submittedName>
        <fullName evidence="1">Uncharacterized protein</fullName>
    </submittedName>
</protein>
<proteinExistence type="predicted"/>
<reference evidence="1" key="1">
    <citation type="submission" date="2020-05" db="EMBL/GenBank/DDBJ databases">
        <title>Large-scale comparative analyses of tick genomes elucidate their genetic diversity and vector capacities.</title>
        <authorList>
            <person name="Jia N."/>
            <person name="Wang J."/>
            <person name="Shi W."/>
            <person name="Du L."/>
            <person name="Sun Y."/>
            <person name="Zhan W."/>
            <person name="Jiang J."/>
            <person name="Wang Q."/>
            <person name="Zhang B."/>
            <person name="Ji P."/>
            <person name="Sakyi L.B."/>
            <person name="Cui X."/>
            <person name="Yuan T."/>
            <person name="Jiang B."/>
            <person name="Yang W."/>
            <person name="Lam T.T.-Y."/>
            <person name="Chang Q."/>
            <person name="Ding S."/>
            <person name="Wang X."/>
            <person name="Zhu J."/>
            <person name="Ruan X."/>
            <person name="Zhao L."/>
            <person name="Wei J."/>
            <person name="Que T."/>
            <person name="Du C."/>
            <person name="Cheng J."/>
            <person name="Dai P."/>
            <person name="Han X."/>
            <person name="Huang E."/>
            <person name="Gao Y."/>
            <person name="Liu J."/>
            <person name="Shao H."/>
            <person name="Ye R."/>
            <person name="Li L."/>
            <person name="Wei W."/>
            <person name="Wang X."/>
            <person name="Wang C."/>
            <person name="Yang T."/>
            <person name="Huo Q."/>
            <person name="Li W."/>
            <person name="Guo W."/>
            <person name="Chen H."/>
            <person name="Zhou L."/>
            <person name="Ni X."/>
            <person name="Tian J."/>
            <person name="Zhou Y."/>
            <person name="Sheng Y."/>
            <person name="Liu T."/>
            <person name="Pan Y."/>
            <person name="Xia L."/>
            <person name="Li J."/>
            <person name="Zhao F."/>
            <person name="Cao W."/>
        </authorList>
    </citation>
    <scope>NUCLEOTIDE SEQUENCE</scope>
    <source>
        <strain evidence="1">Hyas-2018</strain>
    </source>
</reference>
<sequence length="107" mass="11865">MPPVQNPEKEHPPAEDAPQRNSKPGEADWYEHVQLNTTLQNCMDKFPAKLCSAEFQHMDATLILDAPEKSELGFVVRRLAATSEPTHAKGFSVSKKCRMDNTTVTGA</sequence>
<accession>A0ACB7SDZ6</accession>
<gene>
    <name evidence="1" type="ORF">HPB50_004149</name>
</gene>
<evidence type="ECO:0000313" key="1">
    <source>
        <dbReference type="EMBL" id="KAH6932276.1"/>
    </source>
</evidence>
<name>A0ACB7SDZ6_HYAAI</name>
<organism evidence="1 2">
    <name type="scientific">Hyalomma asiaticum</name>
    <name type="common">Tick</name>
    <dbReference type="NCBI Taxonomy" id="266040"/>
    <lineage>
        <taxon>Eukaryota</taxon>
        <taxon>Metazoa</taxon>
        <taxon>Ecdysozoa</taxon>
        <taxon>Arthropoda</taxon>
        <taxon>Chelicerata</taxon>
        <taxon>Arachnida</taxon>
        <taxon>Acari</taxon>
        <taxon>Parasitiformes</taxon>
        <taxon>Ixodida</taxon>
        <taxon>Ixodoidea</taxon>
        <taxon>Ixodidae</taxon>
        <taxon>Hyalomminae</taxon>
        <taxon>Hyalomma</taxon>
    </lineage>
</organism>
<evidence type="ECO:0000313" key="2">
    <source>
        <dbReference type="Proteomes" id="UP000821845"/>
    </source>
</evidence>